<evidence type="ECO:0000313" key="2">
    <source>
        <dbReference type="EMBL" id="AVP56322.1"/>
    </source>
</evidence>
<dbReference type="OrthoDB" id="8903872at2"/>
<feature type="region of interest" description="Disordered" evidence="1">
    <location>
        <begin position="13"/>
        <end position="60"/>
    </location>
</feature>
<feature type="compositionally biased region" description="Pro residues" evidence="1">
    <location>
        <begin position="199"/>
        <end position="215"/>
    </location>
</feature>
<evidence type="ECO:0000313" key="3">
    <source>
        <dbReference type="Proteomes" id="UP000241829"/>
    </source>
</evidence>
<dbReference type="RefSeq" id="WP_106844883.1">
    <property type="nucleotide sequence ID" value="NZ_CP027792.1"/>
</dbReference>
<sequence length="287" mass="30237">MSLFSWLFPKPKPAAARAQPAPSAHAPLAAGGPRPEGRAHPGAPQAGSAPEAGGARKNERMERREQLYAVVRDVMVRAGVLSAGYKFKVLSLDQRGAQFLVMVDLAPEYSLEPLRSNEIEALIVQTARARCDILITSVYWRINQQLGSRPSPVPRPTPGVATVPAPEVSSPVLGAQAQMPARPAAVRPPWAGAASRPAPLVPPQPGQRPVPPPQFDPIEPDEVAAFKQALASAAAARPTPLAPPEPGITTRSGPLLPPSPGFEDTLLPGQDSRSSGDLSTTQYGDLD</sequence>
<keyword evidence="3" id="KW-1185">Reference proteome</keyword>
<dbReference type="EMBL" id="CP027792">
    <property type="protein sequence ID" value="AVP56322.1"/>
    <property type="molecule type" value="Genomic_DNA"/>
</dbReference>
<dbReference type="Proteomes" id="UP000241829">
    <property type="component" value="Chromosome"/>
</dbReference>
<protein>
    <submittedName>
        <fullName evidence="2">Uncharacterized protein</fullName>
    </submittedName>
</protein>
<proteinExistence type="predicted"/>
<feature type="compositionally biased region" description="Low complexity" evidence="1">
    <location>
        <begin position="13"/>
        <end position="27"/>
    </location>
</feature>
<organism evidence="2 3">
    <name type="scientific">Pulveribacter suum</name>
    <dbReference type="NCBI Taxonomy" id="2116657"/>
    <lineage>
        <taxon>Bacteria</taxon>
        <taxon>Pseudomonadati</taxon>
        <taxon>Pseudomonadota</taxon>
        <taxon>Betaproteobacteria</taxon>
        <taxon>Burkholderiales</taxon>
        <taxon>Comamonadaceae</taxon>
        <taxon>Pulveribacter</taxon>
    </lineage>
</organism>
<feature type="compositionally biased region" description="Low complexity" evidence="1">
    <location>
        <begin position="225"/>
        <end position="239"/>
    </location>
</feature>
<evidence type="ECO:0000256" key="1">
    <source>
        <dbReference type="SAM" id="MobiDB-lite"/>
    </source>
</evidence>
<gene>
    <name evidence="2" type="ORF">C7H73_00665</name>
</gene>
<reference evidence="3" key="1">
    <citation type="submission" date="2018-03" db="EMBL/GenBank/DDBJ databases">
        <title>Genome sequencing of Melaminivora sp. strain SC2-7.</title>
        <authorList>
            <person name="Kim S.-J."/>
            <person name="Heo J."/>
            <person name="Ahn J.-H."/>
            <person name="Kwon S.-W."/>
        </authorList>
    </citation>
    <scope>NUCLEOTIDE SEQUENCE [LARGE SCALE GENOMIC DNA]</scope>
    <source>
        <strain evidence="3">SC2-7</strain>
    </source>
</reference>
<name>A0A2P1NH24_9BURK</name>
<dbReference type="KEGG" id="melm:C7H73_00665"/>
<accession>A0A2P1NH24</accession>
<dbReference type="AlphaFoldDB" id="A0A2P1NH24"/>
<feature type="region of interest" description="Disordered" evidence="1">
    <location>
        <begin position="183"/>
        <end position="287"/>
    </location>
</feature>
<feature type="compositionally biased region" description="Polar residues" evidence="1">
    <location>
        <begin position="271"/>
        <end position="287"/>
    </location>
</feature>
<feature type="compositionally biased region" description="Low complexity" evidence="1">
    <location>
        <begin position="183"/>
        <end position="198"/>
    </location>
</feature>